<reference evidence="1 2" key="1">
    <citation type="journal article" date="2020" name="ISME J.">
        <title>Comparative genomics reveals insights into cyanobacterial evolution and habitat adaptation.</title>
        <authorList>
            <person name="Chen M.Y."/>
            <person name="Teng W.K."/>
            <person name="Zhao L."/>
            <person name="Hu C.X."/>
            <person name="Zhou Y.K."/>
            <person name="Han B.P."/>
            <person name="Song L.R."/>
            <person name="Shu W.S."/>
        </authorList>
    </citation>
    <scope>NUCLEOTIDE SEQUENCE [LARGE SCALE GENOMIC DNA]</scope>
    <source>
        <strain evidence="1 2">FACHB-119</strain>
    </source>
</reference>
<protein>
    <submittedName>
        <fullName evidence="1">Uncharacterized protein</fullName>
    </submittedName>
</protein>
<evidence type="ECO:0000313" key="2">
    <source>
        <dbReference type="Proteomes" id="UP000661112"/>
    </source>
</evidence>
<dbReference type="EMBL" id="JACJSG010000078">
    <property type="protein sequence ID" value="MBD2505294.1"/>
    <property type="molecule type" value="Genomic_DNA"/>
</dbReference>
<organism evidence="1 2">
    <name type="scientific">Anabaena azotica FACHB-119</name>
    <dbReference type="NCBI Taxonomy" id="947527"/>
    <lineage>
        <taxon>Bacteria</taxon>
        <taxon>Bacillati</taxon>
        <taxon>Cyanobacteriota</taxon>
        <taxon>Cyanophyceae</taxon>
        <taxon>Nostocales</taxon>
        <taxon>Nostocaceae</taxon>
        <taxon>Anabaena</taxon>
        <taxon>Anabaena azotica</taxon>
    </lineage>
</organism>
<dbReference type="RefSeq" id="WP_190479974.1">
    <property type="nucleotide sequence ID" value="NZ_JACJSG010000078.1"/>
</dbReference>
<proteinExistence type="predicted"/>
<comment type="caution">
    <text evidence="1">The sequence shown here is derived from an EMBL/GenBank/DDBJ whole genome shotgun (WGS) entry which is preliminary data.</text>
</comment>
<accession>A0ABR8DF74</accession>
<dbReference type="Proteomes" id="UP000661112">
    <property type="component" value="Unassembled WGS sequence"/>
</dbReference>
<sequence>MELSVERSLLLRLGCGGGAMAFRPASLRDAPRTLIALLCHLKDKVAALETWNTYFCVLLFSLYFTSDRISRLRECENLEEAARAVLKHLGEVKRSYLTVFESELLSFLEAKCSLQV</sequence>
<evidence type="ECO:0000313" key="1">
    <source>
        <dbReference type="EMBL" id="MBD2505294.1"/>
    </source>
</evidence>
<name>A0ABR8DF74_9NOST</name>
<gene>
    <name evidence="1" type="ORF">H6G83_32635</name>
</gene>
<keyword evidence="2" id="KW-1185">Reference proteome</keyword>